<dbReference type="Gramene" id="GBG81432">
    <property type="protein sequence ID" value="GBG81432"/>
    <property type="gene ID" value="CBR_g32109"/>
</dbReference>
<proteinExistence type="predicted"/>
<feature type="compositionally biased region" description="Basic residues" evidence="1">
    <location>
        <begin position="151"/>
        <end position="160"/>
    </location>
</feature>
<organism evidence="2 3">
    <name type="scientific">Chara braunii</name>
    <name type="common">Braun's stonewort</name>
    <dbReference type="NCBI Taxonomy" id="69332"/>
    <lineage>
        <taxon>Eukaryota</taxon>
        <taxon>Viridiplantae</taxon>
        <taxon>Streptophyta</taxon>
        <taxon>Charophyceae</taxon>
        <taxon>Charales</taxon>
        <taxon>Characeae</taxon>
        <taxon>Chara</taxon>
    </lineage>
</organism>
<feature type="compositionally biased region" description="Polar residues" evidence="1">
    <location>
        <begin position="681"/>
        <end position="693"/>
    </location>
</feature>
<evidence type="ECO:0000256" key="1">
    <source>
        <dbReference type="SAM" id="MobiDB-lite"/>
    </source>
</evidence>
<evidence type="ECO:0000313" key="2">
    <source>
        <dbReference type="EMBL" id="GBG81432.1"/>
    </source>
</evidence>
<feature type="region of interest" description="Disordered" evidence="1">
    <location>
        <begin position="265"/>
        <end position="302"/>
    </location>
</feature>
<feature type="region of interest" description="Disordered" evidence="1">
    <location>
        <begin position="126"/>
        <end position="162"/>
    </location>
</feature>
<feature type="compositionally biased region" description="Basic and acidic residues" evidence="1">
    <location>
        <begin position="354"/>
        <end position="379"/>
    </location>
</feature>
<gene>
    <name evidence="2" type="ORF">CBR_g32109</name>
</gene>
<feature type="region of interest" description="Disordered" evidence="1">
    <location>
        <begin position="354"/>
        <end position="381"/>
    </location>
</feature>
<accession>A0A388LGV6</accession>
<dbReference type="EMBL" id="BFEA01000374">
    <property type="protein sequence ID" value="GBG81432.1"/>
    <property type="molecule type" value="Genomic_DNA"/>
</dbReference>
<comment type="caution">
    <text evidence="2">The sequence shown here is derived from an EMBL/GenBank/DDBJ whole genome shotgun (WGS) entry which is preliminary data.</text>
</comment>
<reference evidence="2 3" key="1">
    <citation type="journal article" date="2018" name="Cell">
        <title>The Chara Genome: Secondary Complexity and Implications for Plant Terrestrialization.</title>
        <authorList>
            <person name="Nishiyama T."/>
            <person name="Sakayama H."/>
            <person name="Vries J.D."/>
            <person name="Buschmann H."/>
            <person name="Saint-Marcoux D."/>
            <person name="Ullrich K.K."/>
            <person name="Haas F.B."/>
            <person name="Vanderstraeten L."/>
            <person name="Becker D."/>
            <person name="Lang D."/>
            <person name="Vosolsobe S."/>
            <person name="Rombauts S."/>
            <person name="Wilhelmsson P.K.I."/>
            <person name="Janitza P."/>
            <person name="Kern R."/>
            <person name="Heyl A."/>
            <person name="Rumpler F."/>
            <person name="Villalobos L.I.A.C."/>
            <person name="Clay J.M."/>
            <person name="Skokan R."/>
            <person name="Toyoda A."/>
            <person name="Suzuki Y."/>
            <person name="Kagoshima H."/>
            <person name="Schijlen E."/>
            <person name="Tajeshwar N."/>
            <person name="Catarino B."/>
            <person name="Hetherington A.J."/>
            <person name="Saltykova A."/>
            <person name="Bonnot C."/>
            <person name="Breuninger H."/>
            <person name="Symeonidi A."/>
            <person name="Radhakrishnan G.V."/>
            <person name="Van Nieuwerburgh F."/>
            <person name="Deforce D."/>
            <person name="Chang C."/>
            <person name="Karol K.G."/>
            <person name="Hedrich R."/>
            <person name="Ulvskov P."/>
            <person name="Glockner G."/>
            <person name="Delwiche C.F."/>
            <person name="Petrasek J."/>
            <person name="Van de Peer Y."/>
            <person name="Friml J."/>
            <person name="Beilby M."/>
            <person name="Dolan L."/>
            <person name="Kohara Y."/>
            <person name="Sugano S."/>
            <person name="Fujiyama A."/>
            <person name="Delaux P.-M."/>
            <person name="Quint M."/>
            <person name="TheiBen G."/>
            <person name="Hagemann M."/>
            <person name="Harholt J."/>
            <person name="Dunand C."/>
            <person name="Zachgo S."/>
            <person name="Langdale J."/>
            <person name="Maumus F."/>
            <person name="Straeten D.V.D."/>
            <person name="Gould S.B."/>
            <person name="Rensing S.A."/>
        </authorList>
    </citation>
    <scope>NUCLEOTIDE SEQUENCE [LARGE SCALE GENOMIC DNA]</scope>
    <source>
        <strain evidence="2 3">S276</strain>
    </source>
</reference>
<feature type="compositionally biased region" description="Basic and acidic residues" evidence="1">
    <location>
        <begin position="475"/>
        <end position="535"/>
    </location>
</feature>
<evidence type="ECO:0000313" key="3">
    <source>
        <dbReference type="Proteomes" id="UP000265515"/>
    </source>
</evidence>
<feature type="region of interest" description="Disordered" evidence="1">
    <location>
        <begin position="475"/>
        <end position="549"/>
    </location>
</feature>
<protein>
    <submittedName>
        <fullName evidence="2">Uncharacterized protein</fullName>
    </submittedName>
</protein>
<feature type="region of interest" description="Disordered" evidence="1">
    <location>
        <begin position="650"/>
        <end position="693"/>
    </location>
</feature>
<keyword evidence="3" id="KW-1185">Reference proteome</keyword>
<feature type="region of interest" description="Disordered" evidence="1">
    <location>
        <begin position="422"/>
        <end position="442"/>
    </location>
</feature>
<sequence>MKTWRRQDLETNLSFEVLLDIRARQLGAIEERIQEASNQVEESRMDDKARWDQLARIRKVPLKVGDVVLLYDSSLEKQWSRKLHKRWLGPYRIVRCGDFGAYQIEELDETEWKDWVPGTRLKKSDFTKTAIPRGGRGTRPPRRPLGASRGYGRHGSHRREHTPVYDDGDIKLFLNEFWRYAEHMGWTMAERIERLRGVGRFEEPIARIRRETRTWPEVEMRMQELRPSPVGPDGVPIHLEIGNVEEFIPAFEHFMHEQNVLRDEGARGRGALRPERQSHLEEDERPLREESVPKTGEQGAYPECRLGPMIFHRFTREGLRGSPQRVLEEMPPSGGPLQELEAHLDISRWRVPQTEERCDEPVGGVPREEVPEPGREVERGAQGGRVMEEVIEVGEDTPPRTPAPETGPEIVSDVAQEAGRELQRGEIPLPPPDTTLSPGVRIEMERERNGWRREALSTIDRYLAAHAQEHLDIKRPMPMEPPREPHQAEKEALAEIPEREDHRTRGRAPTRETTEERRARVGKRVEEIKEERQRLEAAGALPDQPPDAPPKPCGVKEMWDEFWGSYGEGLAVPERAGFGTSRSATEYLDCKIRFLAKTSFNRYLMLEDDLADKKIKEVSHGVRLEAVEAEVRELRALTASQAATIQEMRQHLQDTTTRRDQEPPTRGVDWTESRRGDIQGEATQGLSRQPSLA</sequence>
<feature type="compositionally biased region" description="Basic and acidic residues" evidence="1">
    <location>
        <begin position="265"/>
        <end position="292"/>
    </location>
</feature>
<dbReference type="AlphaFoldDB" id="A0A388LGV6"/>
<dbReference type="Proteomes" id="UP000265515">
    <property type="component" value="Unassembled WGS sequence"/>
</dbReference>
<name>A0A388LGV6_CHABU</name>
<feature type="compositionally biased region" description="Basic and acidic residues" evidence="1">
    <location>
        <begin position="650"/>
        <end position="678"/>
    </location>
</feature>